<sequence>MIQVSVIMDPQGLITPGKVHQPRIGYWSLDFFFWTGLYFLPKIFVCFRFAWYLDCIPEGLVIRVEIHLYSIKMY</sequence>
<keyword evidence="1" id="KW-1133">Transmembrane helix</keyword>
<dbReference type="AlphaFoldDB" id="A0A0A9H3C3"/>
<reference evidence="2" key="2">
    <citation type="journal article" date="2015" name="Data Brief">
        <title>Shoot transcriptome of the giant reed, Arundo donax.</title>
        <authorList>
            <person name="Barrero R.A."/>
            <person name="Guerrero F.D."/>
            <person name="Moolhuijzen P."/>
            <person name="Goolsby J.A."/>
            <person name="Tidwell J."/>
            <person name="Bellgard S.E."/>
            <person name="Bellgard M.I."/>
        </authorList>
    </citation>
    <scope>NUCLEOTIDE SEQUENCE</scope>
    <source>
        <tissue evidence="2">Shoot tissue taken approximately 20 cm above the soil surface</tissue>
    </source>
</reference>
<feature type="transmembrane region" description="Helical" evidence="1">
    <location>
        <begin position="31"/>
        <end position="53"/>
    </location>
</feature>
<organism evidence="2">
    <name type="scientific">Arundo donax</name>
    <name type="common">Giant reed</name>
    <name type="synonym">Donax arundinaceus</name>
    <dbReference type="NCBI Taxonomy" id="35708"/>
    <lineage>
        <taxon>Eukaryota</taxon>
        <taxon>Viridiplantae</taxon>
        <taxon>Streptophyta</taxon>
        <taxon>Embryophyta</taxon>
        <taxon>Tracheophyta</taxon>
        <taxon>Spermatophyta</taxon>
        <taxon>Magnoliopsida</taxon>
        <taxon>Liliopsida</taxon>
        <taxon>Poales</taxon>
        <taxon>Poaceae</taxon>
        <taxon>PACMAD clade</taxon>
        <taxon>Arundinoideae</taxon>
        <taxon>Arundineae</taxon>
        <taxon>Arundo</taxon>
    </lineage>
</organism>
<keyword evidence="1" id="KW-0812">Transmembrane</keyword>
<protein>
    <submittedName>
        <fullName evidence="2">Uncharacterized protein</fullName>
    </submittedName>
</protein>
<accession>A0A0A9H3C3</accession>
<dbReference type="EMBL" id="GBRH01167602">
    <property type="protein sequence ID" value="JAE30294.1"/>
    <property type="molecule type" value="Transcribed_RNA"/>
</dbReference>
<keyword evidence="1" id="KW-0472">Membrane</keyword>
<name>A0A0A9H3C3_ARUDO</name>
<evidence type="ECO:0000256" key="1">
    <source>
        <dbReference type="SAM" id="Phobius"/>
    </source>
</evidence>
<reference evidence="2" key="1">
    <citation type="submission" date="2014-09" db="EMBL/GenBank/DDBJ databases">
        <authorList>
            <person name="Magalhaes I.L.F."/>
            <person name="Oliveira U."/>
            <person name="Santos F.R."/>
            <person name="Vidigal T.H.D.A."/>
            <person name="Brescovit A.D."/>
            <person name="Santos A.J."/>
        </authorList>
    </citation>
    <scope>NUCLEOTIDE SEQUENCE</scope>
    <source>
        <tissue evidence="2">Shoot tissue taken approximately 20 cm above the soil surface</tissue>
    </source>
</reference>
<evidence type="ECO:0000313" key="2">
    <source>
        <dbReference type="EMBL" id="JAE30294.1"/>
    </source>
</evidence>
<proteinExistence type="predicted"/>